<organism evidence="1 2">
    <name type="scientific">Azospirillum brasilense</name>
    <dbReference type="NCBI Taxonomy" id="192"/>
    <lineage>
        <taxon>Bacteria</taxon>
        <taxon>Pseudomonadati</taxon>
        <taxon>Pseudomonadota</taxon>
        <taxon>Alphaproteobacteria</taxon>
        <taxon>Rhodospirillales</taxon>
        <taxon>Azospirillaceae</taxon>
        <taxon>Azospirillum</taxon>
    </lineage>
</organism>
<name>A0A6L3B1J1_AZOBR</name>
<gene>
    <name evidence="1" type="ORF">DS837_10820</name>
</gene>
<proteinExistence type="predicted"/>
<dbReference type="EMBL" id="QOKV01000005">
    <property type="protein sequence ID" value="KAA0686182.1"/>
    <property type="molecule type" value="Genomic_DNA"/>
</dbReference>
<sequence length="147" mass="16624">MVSFNLTAEALASIDARNRSGRSDALRDVLARYEVLVEEALPSMTRWQWMLALTALQGEMPDFDDWDGETMPICYSPDPQAMRTTIWYTAEGTVSPTDMGKVKTWLSSLTAEQMLAIADVAQRYWAKEDKDPSDPLRGILRPEHILN</sequence>
<reference evidence="1 2" key="1">
    <citation type="submission" date="2018-07" db="EMBL/GenBank/DDBJ databases">
        <title>Genome sequence of Roseomonas fauriae ATCC 49958.</title>
        <authorList>
            <person name="Sant'Anna F.H."/>
            <person name="Baldani J.I."/>
            <person name="Zilli J.E."/>
            <person name="Reis V.M."/>
            <person name="Hartmann A."/>
            <person name="Cruz L."/>
            <person name="de Souza E.M."/>
            <person name="de Oliveira Pedrosa F."/>
            <person name="Passaglia L.M.P."/>
        </authorList>
    </citation>
    <scope>NUCLEOTIDE SEQUENCE [LARGE SCALE GENOMIC DNA]</scope>
    <source>
        <strain evidence="1 2">ATCC 49958</strain>
    </source>
</reference>
<protein>
    <submittedName>
        <fullName evidence="1">Uncharacterized protein</fullName>
    </submittedName>
</protein>
<comment type="caution">
    <text evidence="1">The sequence shown here is derived from an EMBL/GenBank/DDBJ whole genome shotgun (WGS) entry which is preliminary data.</text>
</comment>
<dbReference type="AlphaFoldDB" id="A0A6L3B1J1"/>
<accession>A0A6L3B1J1</accession>
<evidence type="ECO:0000313" key="1">
    <source>
        <dbReference type="EMBL" id="KAA0686182.1"/>
    </source>
</evidence>
<evidence type="ECO:0000313" key="2">
    <source>
        <dbReference type="Proteomes" id="UP000476837"/>
    </source>
</evidence>
<dbReference type="Proteomes" id="UP000476837">
    <property type="component" value="Unassembled WGS sequence"/>
</dbReference>